<dbReference type="SMART" id="SM00700">
    <property type="entry name" value="JHBP"/>
    <property type="match status" value="1"/>
</dbReference>
<dbReference type="Pfam" id="PF06585">
    <property type="entry name" value="JHBP"/>
    <property type="match status" value="1"/>
</dbReference>
<reference evidence="2" key="1">
    <citation type="submission" date="2021-09" db="EMBL/GenBank/DDBJ databases">
        <authorList>
            <person name="Martin H S."/>
        </authorList>
    </citation>
    <scope>NUCLEOTIDE SEQUENCE</scope>
</reference>
<dbReference type="PANTHER" id="PTHR11008">
    <property type="entry name" value="PROTEIN TAKEOUT-LIKE PROTEIN"/>
    <property type="match status" value="1"/>
</dbReference>
<comment type="caution">
    <text evidence="2">The sequence shown here is derived from an EMBL/GenBank/DDBJ whole genome shotgun (WGS) entry which is preliminary data.</text>
</comment>
<organism evidence="2 3">
    <name type="scientific">Danaus chrysippus</name>
    <name type="common">African queen</name>
    <dbReference type="NCBI Taxonomy" id="151541"/>
    <lineage>
        <taxon>Eukaryota</taxon>
        <taxon>Metazoa</taxon>
        <taxon>Ecdysozoa</taxon>
        <taxon>Arthropoda</taxon>
        <taxon>Hexapoda</taxon>
        <taxon>Insecta</taxon>
        <taxon>Pterygota</taxon>
        <taxon>Neoptera</taxon>
        <taxon>Endopterygota</taxon>
        <taxon>Lepidoptera</taxon>
        <taxon>Glossata</taxon>
        <taxon>Ditrysia</taxon>
        <taxon>Papilionoidea</taxon>
        <taxon>Nymphalidae</taxon>
        <taxon>Danainae</taxon>
        <taxon>Danaini</taxon>
        <taxon>Danaina</taxon>
        <taxon>Danaus</taxon>
        <taxon>Anosia</taxon>
    </lineage>
</organism>
<name>A0A8J2QMX9_9NEOP</name>
<accession>A0A8J2QMX9</accession>
<dbReference type="InterPro" id="IPR038606">
    <property type="entry name" value="To_sf"/>
</dbReference>
<dbReference type="OrthoDB" id="8186595at2759"/>
<dbReference type="Proteomes" id="UP000789524">
    <property type="component" value="Unassembled WGS sequence"/>
</dbReference>
<protein>
    <submittedName>
        <fullName evidence="2">(African queen) hypothetical protein</fullName>
    </submittedName>
</protein>
<evidence type="ECO:0000313" key="3">
    <source>
        <dbReference type="Proteomes" id="UP000789524"/>
    </source>
</evidence>
<evidence type="ECO:0000256" key="1">
    <source>
        <dbReference type="SAM" id="SignalP"/>
    </source>
</evidence>
<dbReference type="Gene3D" id="3.15.10.30">
    <property type="entry name" value="Haemolymph juvenile hormone binding protein"/>
    <property type="match status" value="1"/>
</dbReference>
<feature type="chain" id="PRO_5035318759" evidence="1">
    <location>
        <begin position="17"/>
        <end position="240"/>
    </location>
</feature>
<dbReference type="PANTHER" id="PTHR11008:SF32">
    <property type="entry name" value="CIRCADIAN CLOCK-CONTROLLED PROTEIN DAYWAKE-RELATED"/>
    <property type="match status" value="1"/>
</dbReference>
<proteinExistence type="predicted"/>
<dbReference type="AlphaFoldDB" id="A0A8J2QMX9"/>
<keyword evidence="3" id="KW-1185">Reference proteome</keyword>
<sequence length="240" mass="26517">MLTVAALLCFILGANGASVSPFLTMCKVGDDACLLSFAKSSLPVLVKGIPEMGFHSLDPMYISLIVSDESGLKLKFKNSTLTGLSGCLIEKFKFDHLNKKLLLKATCDVTLTGDYEVKGQVLILPVEGNGKYKIDIHGVTFKSLLNLSYVEKSGVSHWKIDDDWSETYKYKVRDGVVFHFENLFNGNKILAEPVLEMLNTNWEVIMEEISPPIVKVIVGYEVEAVSNLLGSVPADEFFIQ</sequence>
<keyword evidence="1" id="KW-0732">Signal</keyword>
<dbReference type="EMBL" id="CAKASE010000048">
    <property type="protein sequence ID" value="CAG9562801.1"/>
    <property type="molecule type" value="Genomic_DNA"/>
</dbReference>
<evidence type="ECO:0000313" key="2">
    <source>
        <dbReference type="EMBL" id="CAG9562801.1"/>
    </source>
</evidence>
<feature type="signal peptide" evidence="1">
    <location>
        <begin position="1"/>
        <end position="16"/>
    </location>
</feature>
<gene>
    <name evidence="2" type="ORF">DCHRY22_LOCUS4074</name>
</gene>
<dbReference type="InterPro" id="IPR010562">
    <property type="entry name" value="Haemolymph_juvenile_hormone-bd"/>
</dbReference>
<dbReference type="GO" id="GO:0005615">
    <property type="term" value="C:extracellular space"/>
    <property type="evidence" value="ECO:0007669"/>
    <property type="project" value="TreeGrafter"/>
</dbReference>